<name>A0AAN9LRM8_PHACN</name>
<organism evidence="2 3">
    <name type="scientific">Phaseolus coccineus</name>
    <name type="common">Scarlet runner bean</name>
    <name type="synonym">Phaseolus multiflorus</name>
    <dbReference type="NCBI Taxonomy" id="3886"/>
    <lineage>
        <taxon>Eukaryota</taxon>
        <taxon>Viridiplantae</taxon>
        <taxon>Streptophyta</taxon>
        <taxon>Embryophyta</taxon>
        <taxon>Tracheophyta</taxon>
        <taxon>Spermatophyta</taxon>
        <taxon>Magnoliopsida</taxon>
        <taxon>eudicotyledons</taxon>
        <taxon>Gunneridae</taxon>
        <taxon>Pentapetalae</taxon>
        <taxon>rosids</taxon>
        <taxon>fabids</taxon>
        <taxon>Fabales</taxon>
        <taxon>Fabaceae</taxon>
        <taxon>Papilionoideae</taxon>
        <taxon>50 kb inversion clade</taxon>
        <taxon>NPAAA clade</taxon>
        <taxon>indigoferoid/millettioid clade</taxon>
        <taxon>Phaseoleae</taxon>
        <taxon>Phaseolus</taxon>
    </lineage>
</organism>
<evidence type="ECO:0000313" key="2">
    <source>
        <dbReference type="EMBL" id="KAK7341005.1"/>
    </source>
</evidence>
<gene>
    <name evidence="2" type="ORF">VNO80_23929</name>
</gene>
<sequence>MKVGVFYYTQGLNGNFKGSELRQSFSPRVVQWRNLSVHTGCGYQTASSKRLSPNPEQSETHKKKKLKEIIKTFLLLLLLLLLHRRRMNTPATINSPSMNNACISDHRRHVFHENPHLQTFTLLA</sequence>
<evidence type="ECO:0000313" key="3">
    <source>
        <dbReference type="Proteomes" id="UP001374584"/>
    </source>
</evidence>
<comment type="caution">
    <text evidence="2">The sequence shown here is derived from an EMBL/GenBank/DDBJ whole genome shotgun (WGS) entry which is preliminary data.</text>
</comment>
<feature type="region of interest" description="Disordered" evidence="1">
    <location>
        <begin position="44"/>
        <end position="63"/>
    </location>
</feature>
<keyword evidence="3" id="KW-1185">Reference proteome</keyword>
<accession>A0AAN9LRM8</accession>
<dbReference type="EMBL" id="JAYMYR010000009">
    <property type="protein sequence ID" value="KAK7341005.1"/>
    <property type="molecule type" value="Genomic_DNA"/>
</dbReference>
<dbReference type="Proteomes" id="UP001374584">
    <property type="component" value="Unassembled WGS sequence"/>
</dbReference>
<feature type="compositionally biased region" description="Polar residues" evidence="1">
    <location>
        <begin position="44"/>
        <end position="57"/>
    </location>
</feature>
<reference evidence="2 3" key="1">
    <citation type="submission" date="2024-01" db="EMBL/GenBank/DDBJ databases">
        <title>The genomes of 5 underutilized Papilionoideae crops provide insights into root nodulation and disease resistanc.</title>
        <authorList>
            <person name="Jiang F."/>
        </authorList>
    </citation>
    <scope>NUCLEOTIDE SEQUENCE [LARGE SCALE GENOMIC DNA]</scope>
    <source>
        <strain evidence="2">JINMINGXINNONG_FW02</strain>
        <tissue evidence="2">Leaves</tissue>
    </source>
</reference>
<dbReference type="AlphaFoldDB" id="A0AAN9LRM8"/>
<evidence type="ECO:0000256" key="1">
    <source>
        <dbReference type="SAM" id="MobiDB-lite"/>
    </source>
</evidence>
<proteinExistence type="predicted"/>
<protein>
    <submittedName>
        <fullName evidence="2">Uncharacterized protein</fullName>
    </submittedName>
</protein>